<accession>U3GTD8</accession>
<name>U3GTD8_9BETA</name>
<keyword evidence="1" id="KW-0547">Nucleotide-binding</keyword>
<evidence type="ECO:0000313" key="2">
    <source>
        <dbReference type="Proteomes" id="UP000243849"/>
    </source>
</evidence>
<organism evidence="1 2">
    <name type="scientific">Suid betaherpesvirus 2</name>
    <dbReference type="NCBI Taxonomy" id="1608255"/>
    <lineage>
        <taxon>Viruses</taxon>
        <taxon>Duplodnaviria</taxon>
        <taxon>Heunggongvirae</taxon>
        <taxon>Peploviricota</taxon>
        <taxon>Herviviricetes</taxon>
        <taxon>Herpesvirales</taxon>
        <taxon>Orthoherpesviridae</taxon>
        <taxon>Betaherpesvirinae</taxon>
        <taxon>Roseolovirus</taxon>
        <taxon>Roseolovirus suidbeta2</taxon>
    </lineage>
</organism>
<dbReference type="Proteomes" id="UP000243849">
    <property type="component" value="Segment"/>
</dbReference>
<dbReference type="EMBL" id="KF017583">
    <property type="protein sequence ID" value="AGT99237.1"/>
    <property type="molecule type" value="Genomic_DNA"/>
</dbReference>
<dbReference type="GO" id="GO:0004386">
    <property type="term" value="F:helicase activity"/>
    <property type="evidence" value="ECO:0007669"/>
    <property type="project" value="UniProtKB-KW"/>
</dbReference>
<keyword evidence="1" id="KW-0067">ATP-binding</keyword>
<sequence>MTLVVFATEYDTANIVFSILSQTITDYLIYPLLIKHRPSKNVHFCLQTQKCDRSKRIQTVFICRDETLHLSKYIIRNIPIHSNDIIKALNIEETEKLYDGILTKTTKAEFKHTVFFNKDILIKHLLKKYKVPTSPFWFIATYGQTEGGLLLTMYYYLFEEQRSTIQTTKDYVKCFLNDFGGVIFTYSSMIDFMKILIKSKFKCRIAPFVRYAMLKNARDREELNFVDEEIKRFTENIHLNDTSHVHYIYLAYNTVLNKQRLIKYTVDTAYDETLPSESQCKKDMLMLGKSLKEELISVMNKYFNIDTYFANYIDVCKVSAADLKLKNYAYDGDSARSEISFATSDRIAETLETCNSQFEGLFSTVKTTLQGLLHVSASEKQFRCGDVCTKRRQYVKRGAEGPFPVFRIELPPNKHVFCYGTSESWIKNMDFGSVIKDLSHLYYSDEDLTNSVWLKESFYASTDAAQAFYQTRHEIFNEKLPVTNYIGDMDLILKKQCCLSKKQFFDMCRRMRMVFMTAWKNMFPGIDVDEYPVFFFKTKCDSPDAEDGCFGSERPVFCMCTRKIGIRVIIPFPAGVAVVGSGPLKQISKILNHVICLDRDFVSQVNDFVHLGDSFDTGVYNNGHSLRMGYMYKLEPSTSSLYGRLIPIFIVPAKRRSSPHEFVKEQLSLENLLHHGRNIERFDEIIYNIVDKGCPRESKSFIDTRNNMMFKRSCAPMEDVLLMHLQKHEVYMTDTGDNLLMLYTKNVAWPRLREYIINNYEERVTCEFTDVIFHQVNNNLVQVKKFSLGRVLDFRCLKNKHRGDKENVQVFIDVKTDFKRRVTSTLWSRCFANKCNSNTKHVHISVTLQGL</sequence>
<dbReference type="Pfam" id="PF03121">
    <property type="entry name" value="Herpes_UL52"/>
    <property type="match status" value="1"/>
</dbReference>
<dbReference type="OrthoDB" id="917at10239"/>
<keyword evidence="1" id="KW-0347">Helicase</keyword>
<dbReference type="KEGG" id="vg:16747432"/>
<keyword evidence="1" id="KW-0378">Hydrolase</keyword>
<proteinExistence type="predicted"/>
<dbReference type="GeneID" id="16747432"/>
<reference evidence="1 2" key="1">
    <citation type="submission" date="2013-05" db="EMBL/GenBank/DDBJ databases">
        <title>Genome organization and molecular characterization of porcine cytomegalovirus.</title>
        <authorList>
            <person name="Gu W."/>
            <person name="Zhou L."/>
            <person name="Ge X."/>
            <person name="Guo X."/>
            <person name="Yang H."/>
        </authorList>
    </citation>
    <scope>NUCLEOTIDE SEQUENCE [LARGE SCALE GENOMIC DNA]</scope>
    <source>
        <strain evidence="1 2">BJ09</strain>
    </source>
</reference>
<protein>
    <submittedName>
        <fullName evidence="1">Helicase-primase complex HP2</fullName>
    </submittedName>
</protein>
<dbReference type="RefSeq" id="YP_008492982.1">
    <property type="nucleotide sequence ID" value="NC_022233.1"/>
</dbReference>
<gene>
    <name evidence="1" type="primary">U43</name>
</gene>
<keyword evidence="2" id="KW-1185">Reference proteome</keyword>
<evidence type="ECO:0000313" key="1">
    <source>
        <dbReference type="EMBL" id="AGT99237.1"/>
    </source>
</evidence>